<evidence type="ECO:0000256" key="2">
    <source>
        <dbReference type="ARBA" id="ARBA00022475"/>
    </source>
</evidence>
<feature type="transmembrane region" description="Helical" evidence="8">
    <location>
        <begin position="92"/>
        <end position="110"/>
    </location>
</feature>
<feature type="transmembrane region" description="Helical" evidence="8">
    <location>
        <begin position="122"/>
        <end position="139"/>
    </location>
</feature>
<feature type="transmembrane region" description="Helical" evidence="8">
    <location>
        <begin position="405"/>
        <end position="422"/>
    </location>
</feature>
<feature type="transmembrane region" description="Helical" evidence="8">
    <location>
        <begin position="215"/>
        <end position="235"/>
    </location>
</feature>
<organism evidence="10 11">
    <name type="scientific">Persicobacter psychrovividus</name>
    <dbReference type="NCBI Taxonomy" id="387638"/>
    <lineage>
        <taxon>Bacteria</taxon>
        <taxon>Pseudomonadati</taxon>
        <taxon>Bacteroidota</taxon>
        <taxon>Cytophagia</taxon>
        <taxon>Cytophagales</taxon>
        <taxon>Persicobacteraceae</taxon>
        <taxon>Persicobacter</taxon>
    </lineage>
</organism>
<evidence type="ECO:0000256" key="5">
    <source>
        <dbReference type="ARBA" id="ARBA00022692"/>
    </source>
</evidence>
<evidence type="ECO:0000313" key="10">
    <source>
        <dbReference type="EMBL" id="BDC99128.1"/>
    </source>
</evidence>
<evidence type="ECO:0000256" key="7">
    <source>
        <dbReference type="ARBA" id="ARBA00023136"/>
    </source>
</evidence>
<feature type="transmembrane region" description="Helical" evidence="8">
    <location>
        <begin position="183"/>
        <end position="203"/>
    </location>
</feature>
<dbReference type="RefSeq" id="WP_338396602.1">
    <property type="nucleotide sequence ID" value="NZ_AP025292.1"/>
</dbReference>
<dbReference type="InterPro" id="IPR050297">
    <property type="entry name" value="LipidA_mod_glycosyltrf_83"/>
</dbReference>
<keyword evidence="2" id="KW-1003">Cell membrane</keyword>
<keyword evidence="7 8" id="KW-0472">Membrane</keyword>
<name>A0ABM7VDV9_9BACT</name>
<dbReference type="Proteomes" id="UP001354989">
    <property type="component" value="Chromosome"/>
</dbReference>
<keyword evidence="6 8" id="KW-1133">Transmembrane helix</keyword>
<keyword evidence="11" id="KW-1185">Reference proteome</keyword>
<keyword evidence="4" id="KW-0808">Transferase</keyword>
<evidence type="ECO:0000256" key="3">
    <source>
        <dbReference type="ARBA" id="ARBA00022676"/>
    </source>
</evidence>
<gene>
    <name evidence="10" type="ORF">PEPS_14090</name>
</gene>
<evidence type="ECO:0000313" key="11">
    <source>
        <dbReference type="Proteomes" id="UP001354989"/>
    </source>
</evidence>
<evidence type="ECO:0000256" key="6">
    <source>
        <dbReference type="ARBA" id="ARBA00022989"/>
    </source>
</evidence>
<feature type="domain" description="Glycosyltransferase RgtA/B/C/D-like" evidence="9">
    <location>
        <begin position="74"/>
        <end position="228"/>
    </location>
</feature>
<feature type="transmembrane region" description="Helical" evidence="8">
    <location>
        <begin position="352"/>
        <end position="372"/>
    </location>
</feature>
<dbReference type="Pfam" id="PF13231">
    <property type="entry name" value="PMT_2"/>
    <property type="match status" value="1"/>
</dbReference>
<dbReference type="PANTHER" id="PTHR33908:SF3">
    <property type="entry name" value="UNDECAPRENYL PHOSPHATE-ALPHA-4-AMINO-4-DEOXY-L-ARABINOSE ARABINOSYL TRANSFERASE"/>
    <property type="match status" value="1"/>
</dbReference>
<accession>A0ABM7VDV9</accession>
<feature type="transmembrane region" description="Helical" evidence="8">
    <location>
        <begin position="268"/>
        <end position="288"/>
    </location>
</feature>
<sequence>MNKPNSKTQQLWSKYQAEIFITIIGLLLFVPYTQSLPLIEGQELNLAEKSREMWLTKEWWIPQIGFKKIWGDLPLFSWLITICTQLLGDNPLFFRLPNAISGVFTLIMIYRMGKSLHGIRMGWLWLGSYLTSFLPHFFFRFINPIPLHHLLFFSALYYFYIGIHKKSDKNLLLCGFLTALNLLLAGSEALIIPIVVMVVIYTINRKMPPFKATQFTLILMGFCAPILIYCVFFLMQHSIEDLALSVFPNMSLMDRYHSYHGPIPSTHLWLIIAACFPMSLLAIAYFISNINEQRNKLFKKFMAITLWVILILFAFLPSKNWFYFNALALFPLSYFSGLYLNQIFLQKRTFPVWLYSSISLMAIIFGVGLYILPKLAEISGVLPLEDYPLIRQMFETLKFNGEQDGIIGLLYTAGILYGLYLMERKKITFAVEIIFFSIVLSIQFSLYRYLPVVEEAYQGPALRFIKAHKAEDCYILASGTNNASPLFYGQQQKSGPKSQSADWLLFGNIDKDLYIYIRKEQHFRVRGVRNLRLIYEENGFYFYHRPAVHQDPEKEKATSSPKP</sequence>
<dbReference type="EMBL" id="AP025292">
    <property type="protein sequence ID" value="BDC99128.1"/>
    <property type="molecule type" value="Genomic_DNA"/>
</dbReference>
<feature type="transmembrane region" description="Helical" evidence="8">
    <location>
        <begin position="322"/>
        <end position="340"/>
    </location>
</feature>
<reference evidence="10 11" key="1">
    <citation type="submission" date="2021-12" db="EMBL/GenBank/DDBJ databases">
        <title>Genome sequencing of bacteria with rrn-lacking chromosome and rrn-plasmid.</title>
        <authorList>
            <person name="Anda M."/>
            <person name="Iwasaki W."/>
        </authorList>
    </citation>
    <scope>NUCLEOTIDE SEQUENCE [LARGE SCALE GENOMIC DNA]</scope>
    <source>
        <strain evidence="10 11">NBRC 101262</strain>
    </source>
</reference>
<evidence type="ECO:0000256" key="1">
    <source>
        <dbReference type="ARBA" id="ARBA00004651"/>
    </source>
</evidence>
<feature type="transmembrane region" description="Helical" evidence="8">
    <location>
        <begin position="429"/>
        <end position="450"/>
    </location>
</feature>
<protein>
    <recommendedName>
        <fullName evidence="9">Glycosyltransferase RgtA/B/C/D-like domain-containing protein</fullName>
    </recommendedName>
</protein>
<evidence type="ECO:0000256" key="4">
    <source>
        <dbReference type="ARBA" id="ARBA00022679"/>
    </source>
</evidence>
<keyword evidence="5 8" id="KW-0812">Transmembrane</keyword>
<comment type="subcellular location">
    <subcellularLocation>
        <location evidence="1">Cell membrane</location>
        <topology evidence="1">Multi-pass membrane protein</topology>
    </subcellularLocation>
</comment>
<feature type="transmembrane region" description="Helical" evidence="8">
    <location>
        <begin position="146"/>
        <end position="163"/>
    </location>
</feature>
<dbReference type="PANTHER" id="PTHR33908">
    <property type="entry name" value="MANNOSYLTRANSFERASE YKCB-RELATED"/>
    <property type="match status" value="1"/>
</dbReference>
<keyword evidence="3" id="KW-0328">Glycosyltransferase</keyword>
<evidence type="ECO:0000256" key="8">
    <source>
        <dbReference type="SAM" id="Phobius"/>
    </source>
</evidence>
<proteinExistence type="predicted"/>
<dbReference type="InterPro" id="IPR038731">
    <property type="entry name" value="RgtA/B/C-like"/>
</dbReference>
<feature type="transmembrane region" description="Helical" evidence="8">
    <location>
        <begin position="300"/>
        <end position="316"/>
    </location>
</feature>
<evidence type="ECO:0000259" key="9">
    <source>
        <dbReference type="Pfam" id="PF13231"/>
    </source>
</evidence>